<reference evidence="6 7" key="2">
    <citation type="submission" date="2015-02" db="EMBL/GenBank/DDBJ databases">
        <title>The complete genome of Sphingomonas hengshuiensis sp. WHSC-8 isolated from soil of Hengshui Lake.</title>
        <authorList>
            <person name="Wei S."/>
            <person name="Guo J."/>
            <person name="Su C."/>
            <person name="Wu R."/>
            <person name="Zhang Z."/>
            <person name="Liang K."/>
            <person name="Li H."/>
            <person name="Wang T."/>
            <person name="Liu H."/>
            <person name="Zhang C."/>
            <person name="Li Z."/>
            <person name="Wang Q."/>
            <person name="Meng J."/>
        </authorList>
    </citation>
    <scope>NUCLEOTIDE SEQUENCE [LARGE SCALE GENOMIC DNA]</scope>
    <source>
        <strain evidence="6 7">WHSC-8</strain>
    </source>
</reference>
<dbReference type="Gene3D" id="1.10.1740.10">
    <property type="match status" value="1"/>
</dbReference>
<evidence type="ECO:0000256" key="4">
    <source>
        <dbReference type="ARBA" id="ARBA00023163"/>
    </source>
</evidence>
<keyword evidence="7" id="KW-1185">Reference proteome</keyword>
<evidence type="ECO:0000259" key="5">
    <source>
        <dbReference type="Pfam" id="PF08281"/>
    </source>
</evidence>
<name>A0A7U5BFG1_9SPHN</name>
<dbReference type="PANTHER" id="PTHR43133:SF63">
    <property type="entry name" value="RNA POLYMERASE SIGMA FACTOR FECI-RELATED"/>
    <property type="match status" value="1"/>
</dbReference>
<reference evidence="6 7" key="1">
    <citation type="journal article" date="2015" name="Int. J. Syst. Evol. Microbiol.">
        <title>Sphingomonas hengshuiensis sp. nov., isolated from lake wetland.</title>
        <authorList>
            <person name="Wei S."/>
            <person name="Wang T."/>
            <person name="Liu H."/>
            <person name="Zhang C."/>
            <person name="Guo J."/>
            <person name="Wang Q."/>
            <person name="Liang K."/>
            <person name="Zhang Z."/>
        </authorList>
    </citation>
    <scope>NUCLEOTIDE SEQUENCE [LARGE SCALE GENOMIC DNA]</scope>
    <source>
        <strain evidence="6 7">WHSC-8</strain>
    </source>
</reference>
<evidence type="ECO:0000313" key="6">
    <source>
        <dbReference type="EMBL" id="AJP74301.1"/>
    </source>
</evidence>
<keyword evidence="3" id="KW-0731">Sigma factor</keyword>
<feature type="domain" description="RNA polymerase sigma factor 70 region 4 type 2" evidence="5">
    <location>
        <begin position="113"/>
        <end position="164"/>
    </location>
</feature>
<dbReference type="InterPro" id="IPR013325">
    <property type="entry name" value="RNA_pol_sigma_r2"/>
</dbReference>
<dbReference type="NCBIfam" id="TIGR02937">
    <property type="entry name" value="sigma70-ECF"/>
    <property type="match status" value="1"/>
</dbReference>
<sequence length="193" mass="22159">MQKVGNREPLRWVATRILPHEPALRRWLARAGLQPSDVDDVIQQTYCKLSELGSVAHIRDPRAYFFTTARSFVLQHVRREKVVQIQAASDHLDMLADEGPTPERIASDRWDLRMVNHAIANLPPRYREAIELRRLEGLSQKETAARMGVSEKVVENSLARGLKAVLHSIAQGSDYYSPREEEPVREECHVVRY</sequence>
<dbReference type="AlphaFoldDB" id="A0A7U5BFG1"/>
<evidence type="ECO:0000256" key="3">
    <source>
        <dbReference type="ARBA" id="ARBA00023082"/>
    </source>
</evidence>
<evidence type="ECO:0000256" key="2">
    <source>
        <dbReference type="ARBA" id="ARBA00023015"/>
    </source>
</evidence>
<dbReference type="KEGG" id="sphi:TS85_05780"/>
<dbReference type="InterPro" id="IPR039425">
    <property type="entry name" value="RNA_pol_sigma-70-like"/>
</dbReference>
<accession>A0A7U5BFG1</accession>
<dbReference type="InterPro" id="IPR036388">
    <property type="entry name" value="WH-like_DNA-bd_sf"/>
</dbReference>
<evidence type="ECO:0000313" key="7">
    <source>
        <dbReference type="Proteomes" id="UP000032300"/>
    </source>
</evidence>
<dbReference type="Gene3D" id="1.10.10.10">
    <property type="entry name" value="Winged helix-like DNA-binding domain superfamily/Winged helix DNA-binding domain"/>
    <property type="match status" value="1"/>
</dbReference>
<dbReference type="Proteomes" id="UP000032300">
    <property type="component" value="Chromosome"/>
</dbReference>
<dbReference type="EMBL" id="CP010836">
    <property type="protein sequence ID" value="AJP74301.1"/>
    <property type="molecule type" value="Genomic_DNA"/>
</dbReference>
<dbReference type="InterPro" id="IPR014284">
    <property type="entry name" value="RNA_pol_sigma-70_dom"/>
</dbReference>
<dbReference type="InterPro" id="IPR013324">
    <property type="entry name" value="RNA_pol_sigma_r3/r4-like"/>
</dbReference>
<dbReference type="CDD" id="cd06171">
    <property type="entry name" value="Sigma70_r4"/>
    <property type="match status" value="1"/>
</dbReference>
<protein>
    <recommendedName>
        <fullName evidence="5">RNA polymerase sigma factor 70 region 4 type 2 domain-containing protein</fullName>
    </recommendedName>
</protein>
<dbReference type="Pfam" id="PF08281">
    <property type="entry name" value="Sigma70_r4_2"/>
    <property type="match status" value="1"/>
</dbReference>
<proteinExistence type="inferred from homology"/>
<dbReference type="SUPFAM" id="SSF88659">
    <property type="entry name" value="Sigma3 and sigma4 domains of RNA polymerase sigma factors"/>
    <property type="match status" value="1"/>
</dbReference>
<gene>
    <name evidence="6" type="ORF">TS85_05780</name>
</gene>
<keyword evidence="2" id="KW-0805">Transcription regulation</keyword>
<dbReference type="InterPro" id="IPR013249">
    <property type="entry name" value="RNA_pol_sigma70_r4_t2"/>
</dbReference>
<keyword evidence="4" id="KW-0804">Transcription</keyword>
<dbReference type="GO" id="GO:0016987">
    <property type="term" value="F:sigma factor activity"/>
    <property type="evidence" value="ECO:0007669"/>
    <property type="project" value="UniProtKB-KW"/>
</dbReference>
<dbReference type="SUPFAM" id="SSF88946">
    <property type="entry name" value="Sigma2 domain of RNA polymerase sigma factors"/>
    <property type="match status" value="1"/>
</dbReference>
<evidence type="ECO:0000256" key="1">
    <source>
        <dbReference type="ARBA" id="ARBA00010641"/>
    </source>
</evidence>
<organism evidence="6 7">
    <name type="scientific">Sphingomonas hengshuiensis</name>
    <dbReference type="NCBI Taxonomy" id="1609977"/>
    <lineage>
        <taxon>Bacteria</taxon>
        <taxon>Pseudomonadati</taxon>
        <taxon>Pseudomonadota</taxon>
        <taxon>Alphaproteobacteria</taxon>
        <taxon>Sphingomonadales</taxon>
        <taxon>Sphingomonadaceae</taxon>
        <taxon>Sphingomonas</taxon>
    </lineage>
</organism>
<comment type="similarity">
    <text evidence="1">Belongs to the sigma-70 factor family. ECF subfamily.</text>
</comment>
<dbReference type="GO" id="GO:0006352">
    <property type="term" value="P:DNA-templated transcription initiation"/>
    <property type="evidence" value="ECO:0007669"/>
    <property type="project" value="InterPro"/>
</dbReference>
<dbReference type="PANTHER" id="PTHR43133">
    <property type="entry name" value="RNA POLYMERASE ECF-TYPE SIGMA FACTO"/>
    <property type="match status" value="1"/>
</dbReference>
<dbReference type="GO" id="GO:0003677">
    <property type="term" value="F:DNA binding"/>
    <property type="evidence" value="ECO:0007669"/>
    <property type="project" value="InterPro"/>
</dbReference>